<protein>
    <submittedName>
        <fullName evidence="1">Uncharacterized protein</fullName>
    </submittedName>
</protein>
<proteinExistence type="predicted"/>
<dbReference type="EMBL" id="HBUF01431744">
    <property type="protein sequence ID" value="CAG6742031.1"/>
    <property type="molecule type" value="Transcribed_RNA"/>
</dbReference>
<organism evidence="1">
    <name type="scientific">Cacopsylla melanoneura</name>
    <dbReference type="NCBI Taxonomy" id="428564"/>
    <lineage>
        <taxon>Eukaryota</taxon>
        <taxon>Metazoa</taxon>
        <taxon>Ecdysozoa</taxon>
        <taxon>Arthropoda</taxon>
        <taxon>Hexapoda</taxon>
        <taxon>Insecta</taxon>
        <taxon>Pterygota</taxon>
        <taxon>Neoptera</taxon>
        <taxon>Paraneoptera</taxon>
        <taxon>Hemiptera</taxon>
        <taxon>Sternorrhyncha</taxon>
        <taxon>Psylloidea</taxon>
        <taxon>Psyllidae</taxon>
        <taxon>Psyllinae</taxon>
        <taxon>Cacopsylla</taxon>
    </lineage>
</organism>
<evidence type="ECO:0000313" key="1">
    <source>
        <dbReference type="EMBL" id="CAG6742031.1"/>
    </source>
</evidence>
<dbReference type="AlphaFoldDB" id="A0A8D9E668"/>
<name>A0A8D9E668_9HEMI</name>
<reference evidence="1" key="1">
    <citation type="submission" date="2021-05" db="EMBL/GenBank/DDBJ databases">
        <authorList>
            <person name="Alioto T."/>
            <person name="Alioto T."/>
            <person name="Gomez Garrido J."/>
        </authorList>
    </citation>
    <scope>NUCLEOTIDE SEQUENCE</scope>
</reference>
<sequence length="107" mass="12257">MCTFFFLSNFQFWSNCSCSLSLILSHPICFLHFSSCLSQVFFNFTPLLSLMSLVSCFSNTPLPPCLSLVSLVLYFYQIFHFLCVYPSCPSSYVSQIPHVLRVYPSSH</sequence>
<accession>A0A8D9E668</accession>